<dbReference type="EMBL" id="BQXU01000054">
    <property type="protein sequence ID" value="GKT51787.1"/>
    <property type="molecule type" value="Genomic_DNA"/>
</dbReference>
<reference evidence="1 2" key="1">
    <citation type="submission" date="2022-03" db="EMBL/GenBank/DDBJ databases">
        <title>Genome data of Colletotrichum spp.</title>
        <authorList>
            <person name="Utami Y.D."/>
            <person name="Hiruma K."/>
        </authorList>
    </citation>
    <scope>NUCLEOTIDE SEQUENCE [LARGE SCALE GENOMIC DNA]</scope>
    <source>
        <strain evidence="1 2">MAFF 239500</strain>
    </source>
</reference>
<dbReference type="AlphaFoldDB" id="A0AA37PGH1"/>
<dbReference type="Proteomes" id="UP001055115">
    <property type="component" value="Unassembled WGS sequence"/>
</dbReference>
<accession>A0AA37PGH1</accession>
<evidence type="ECO:0000313" key="1">
    <source>
        <dbReference type="EMBL" id="GKT51787.1"/>
    </source>
</evidence>
<name>A0AA37PGH1_9PEZI</name>
<dbReference type="GeneID" id="73332770"/>
<comment type="caution">
    <text evidence="1">The sequence shown here is derived from an EMBL/GenBank/DDBJ whole genome shotgun (WGS) entry which is preliminary data.</text>
</comment>
<keyword evidence="2" id="KW-1185">Reference proteome</keyword>
<dbReference type="RefSeq" id="XP_049134137.1">
    <property type="nucleotide sequence ID" value="XM_049278180.1"/>
</dbReference>
<organism evidence="1 2">
    <name type="scientific">Colletotrichum spaethianum</name>
    <dbReference type="NCBI Taxonomy" id="700344"/>
    <lineage>
        <taxon>Eukaryota</taxon>
        <taxon>Fungi</taxon>
        <taxon>Dikarya</taxon>
        <taxon>Ascomycota</taxon>
        <taxon>Pezizomycotina</taxon>
        <taxon>Sordariomycetes</taxon>
        <taxon>Hypocreomycetidae</taxon>
        <taxon>Glomerellales</taxon>
        <taxon>Glomerellaceae</taxon>
        <taxon>Colletotrichum</taxon>
        <taxon>Colletotrichum spaethianum species complex</taxon>
    </lineage>
</organism>
<sequence>MDGQVAFGSTTGHIALPGAGVEQGETLNVTVSDSRPPATATRPLFIIPFERNNIVDCPDVFAKLDALLLPVAEKQSAALWGLGGSG</sequence>
<proteinExistence type="predicted"/>
<gene>
    <name evidence="1" type="ORF">ColSpa_11968</name>
</gene>
<protein>
    <submittedName>
        <fullName evidence="1">Uncharacterized protein</fullName>
    </submittedName>
</protein>
<evidence type="ECO:0000313" key="2">
    <source>
        <dbReference type="Proteomes" id="UP001055115"/>
    </source>
</evidence>